<dbReference type="Proteomes" id="UP001165190">
    <property type="component" value="Unassembled WGS sequence"/>
</dbReference>
<dbReference type="PROSITE" id="PS00027">
    <property type="entry name" value="HOMEOBOX_1"/>
    <property type="match status" value="1"/>
</dbReference>
<dbReference type="FunFam" id="1.10.10.60:FF:000577">
    <property type="entry name" value="Homeobox-leucine zipper protein 18"/>
    <property type="match status" value="1"/>
</dbReference>
<dbReference type="SMART" id="SM00340">
    <property type="entry name" value="HALZ"/>
    <property type="match status" value="1"/>
</dbReference>
<dbReference type="PANTHER" id="PTHR45714">
    <property type="entry name" value="HOMEOBOX-LEUCINE ZIPPER PROTEIN HAT14"/>
    <property type="match status" value="1"/>
</dbReference>
<evidence type="ECO:0000256" key="5">
    <source>
        <dbReference type="ARBA" id="ARBA00023155"/>
    </source>
</evidence>
<dbReference type="Pfam" id="PF00046">
    <property type="entry name" value="Homeodomain"/>
    <property type="match status" value="1"/>
</dbReference>
<dbReference type="CDD" id="cd00086">
    <property type="entry name" value="homeodomain"/>
    <property type="match status" value="1"/>
</dbReference>
<protein>
    <submittedName>
        <fullName evidence="13">ABA INSENSITIVE GROWTH 1</fullName>
    </submittedName>
</protein>
<evidence type="ECO:0000256" key="8">
    <source>
        <dbReference type="PROSITE-ProRule" id="PRU00108"/>
    </source>
</evidence>
<evidence type="ECO:0000313" key="13">
    <source>
        <dbReference type="EMBL" id="GMI89668.1"/>
    </source>
</evidence>
<evidence type="ECO:0000256" key="7">
    <source>
        <dbReference type="ARBA" id="ARBA00023242"/>
    </source>
</evidence>
<dbReference type="PANTHER" id="PTHR45714:SF24">
    <property type="entry name" value="HOMEOBOX DOMAIN-CONTAINING PROTEIN"/>
    <property type="match status" value="1"/>
</dbReference>
<evidence type="ECO:0000256" key="3">
    <source>
        <dbReference type="ARBA" id="ARBA00023015"/>
    </source>
</evidence>
<dbReference type="Pfam" id="PF02183">
    <property type="entry name" value="HALZ"/>
    <property type="match status" value="1"/>
</dbReference>
<dbReference type="PROSITE" id="PS50071">
    <property type="entry name" value="HOMEOBOX_2"/>
    <property type="match status" value="1"/>
</dbReference>
<dbReference type="GO" id="GO:0043565">
    <property type="term" value="F:sequence-specific DNA binding"/>
    <property type="evidence" value="ECO:0007669"/>
    <property type="project" value="InterPro"/>
</dbReference>
<feature type="DNA-binding region" description="Homeobox" evidence="8">
    <location>
        <begin position="118"/>
        <end position="177"/>
    </location>
</feature>
<dbReference type="InterPro" id="IPR003106">
    <property type="entry name" value="Leu_zip_homeo"/>
</dbReference>
<keyword evidence="3" id="KW-0805">Transcription regulation</keyword>
<organism evidence="13 14">
    <name type="scientific">Hibiscus trionum</name>
    <name type="common">Flower of an hour</name>
    <dbReference type="NCBI Taxonomy" id="183268"/>
    <lineage>
        <taxon>Eukaryota</taxon>
        <taxon>Viridiplantae</taxon>
        <taxon>Streptophyta</taxon>
        <taxon>Embryophyta</taxon>
        <taxon>Tracheophyta</taxon>
        <taxon>Spermatophyta</taxon>
        <taxon>Magnoliopsida</taxon>
        <taxon>eudicotyledons</taxon>
        <taxon>Gunneridae</taxon>
        <taxon>Pentapetalae</taxon>
        <taxon>rosids</taxon>
        <taxon>malvids</taxon>
        <taxon>Malvales</taxon>
        <taxon>Malvaceae</taxon>
        <taxon>Malvoideae</taxon>
        <taxon>Hibiscus</taxon>
    </lineage>
</organism>
<evidence type="ECO:0000259" key="12">
    <source>
        <dbReference type="PROSITE" id="PS50071"/>
    </source>
</evidence>
<dbReference type="GO" id="GO:0000981">
    <property type="term" value="F:DNA-binding transcription factor activity, RNA polymerase II-specific"/>
    <property type="evidence" value="ECO:0007669"/>
    <property type="project" value="InterPro"/>
</dbReference>
<evidence type="ECO:0000313" key="14">
    <source>
        <dbReference type="Proteomes" id="UP001165190"/>
    </source>
</evidence>
<comment type="caution">
    <text evidence="13">The sequence shown here is derived from an EMBL/GenBank/DDBJ whole genome shotgun (WGS) entry which is preliminary data.</text>
</comment>
<dbReference type="InterPro" id="IPR001356">
    <property type="entry name" value="HD"/>
</dbReference>
<feature type="domain" description="Homeobox" evidence="12">
    <location>
        <begin position="116"/>
        <end position="176"/>
    </location>
</feature>
<dbReference type="Gene3D" id="1.10.10.60">
    <property type="entry name" value="Homeodomain-like"/>
    <property type="match status" value="1"/>
</dbReference>
<proteinExistence type="inferred from homology"/>
<dbReference type="OrthoDB" id="6159439at2759"/>
<dbReference type="InterPro" id="IPR009057">
    <property type="entry name" value="Homeodomain-like_sf"/>
</dbReference>
<keyword evidence="7 8" id="KW-0539">Nucleus</keyword>
<evidence type="ECO:0000256" key="2">
    <source>
        <dbReference type="ARBA" id="ARBA00006074"/>
    </source>
</evidence>
<comment type="similarity">
    <text evidence="2">Belongs to the HD-ZIP homeobox family. Class II subfamily.</text>
</comment>
<evidence type="ECO:0000256" key="9">
    <source>
        <dbReference type="RuleBase" id="RU000682"/>
    </source>
</evidence>
<sequence length="263" mass="29777">MGFDDICNTALGLGCLVKQENFTQFDHQQQNKKKLFLKHDHFLPSLLSLGPSDDTHQSAAKTDAVDARHRQQQASSLSAVASSFSNSSVKKERDPGGDQEVGLERVCSRVSDGDEDGSPRKKLRLTIQQSSILEDNFKQHITLNPKQKQALAEQLNLRPRQVEVWFQNRRARTKLKQTEVERELLKKCYEALTEENERLQKELQELKALKLTDPYYMKLPATAATLTMCPCCERVVNVSENPSTGAFTLEHVEKGKRVIGKIK</sequence>
<accession>A0A9W7I673</accession>
<keyword evidence="5 8" id="KW-0371">Homeobox</keyword>
<dbReference type="SMART" id="SM00389">
    <property type="entry name" value="HOX"/>
    <property type="match status" value="1"/>
</dbReference>
<evidence type="ECO:0000256" key="10">
    <source>
        <dbReference type="SAM" id="Coils"/>
    </source>
</evidence>
<evidence type="ECO:0000256" key="4">
    <source>
        <dbReference type="ARBA" id="ARBA00023125"/>
    </source>
</evidence>
<gene>
    <name evidence="13" type="ORF">HRI_002636100</name>
</gene>
<dbReference type="InterPro" id="IPR050762">
    <property type="entry name" value="HD-ZIP_Homeobox_LZ_Class_II"/>
</dbReference>
<dbReference type="SUPFAM" id="SSF46689">
    <property type="entry name" value="Homeodomain-like"/>
    <property type="match status" value="1"/>
</dbReference>
<keyword evidence="10" id="KW-0175">Coiled coil</keyword>
<keyword evidence="14" id="KW-1185">Reference proteome</keyword>
<feature type="coiled-coil region" evidence="10">
    <location>
        <begin position="175"/>
        <end position="212"/>
    </location>
</feature>
<feature type="compositionally biased region" description="Low complexity" evidence="11">
    <location>
        <begin position="72"/>
        <end position="88"/>
    </location>
</feature>
<evidence type="ECO:0000256" key="1">
    <source>
        <dbReference type="ARBA" id="ARBA00004123"/>
    </source>
</evidence>
<keyword evidence="4 8" id="KW-0238">DNA-binding</keyword>
<dbReference type="EMBL" id="BSYR01000023">
    <property type="protein sequence ID" value="GMI89668.1"/>
    <property type="molecule type" value="Genomic_DNA"/>
</dbReference>
<comment type="subcellular location">
    <subcellularLocation>
        <location evidence="1 8 9">Nucleus</location>
    </subcellularLocation>
</comment>
<evidence type="ECO:0000256" key="11">
    <source>
        <dbReference type="SAM" id="MobiDB-lite"/>
    </source>
</evidence>
<feature type="region of interest" description="Disordered" evidence="11">
    <location>
        <begin position="48"/>
        <end position="103"/>
    </location>
</feature>
<dbReference type="InterPro" id="IPR017970">
    <property type="entry name" value="Homeobox_CS"/>
</dbReference>
<feature type="compositionally biased region" description="Basic and acidic residues" evidence="11">
    <location>
        <begin position="89"/>
        <end position="103"/>
    </location>
</feature>
<keyword evidence="6" id="KW-0804">Transcription</keyword>
<evidence type="ECO:0000256" key="6">
    <source>
        <dbReference type="ARBA" id="ARBA00023163"/>
    </source>
</evidence>
<dbReference type="GO" id="GO:0005634">
    <property type="term" value="C:nucleus"/>
    <property type="evidence" value="ECO:0007669"/>
    <property type="project" value="UniProtKB-SubCell"/>
</dbReference>
<reference evidence="13" key="1">
    <citation type="submission" date="2023-05" db="EMBL/GenBank/DDBJ databases">
        <title>Genome and transcriptome analyses reveal genes involved in the formation of fine ridges on petal epidermal cells in Hibiscus trionum.</title>
        <authorList>
            <person name="Koshimizu S."/>
            <person name="Masuda S."/>
            <person name="Ishii T."/>
            <person name="Shirasu K."/>
            <person name="Hoshino A."/>
            <person name="Arita M."/>
        </authorList>
    </citation>
    <scope>NUCLEOTIDE SEQUENCE</scope>
    <source>
        <strain evidence="13">Hamamatsu line</strain>
    </source>
</reference>
<dbReference type="AlphaFoldDB" id="A0A9W7I673"/>
<name>A0A9W7I673_HIBTR</name>